<reference evidence="9 12" key="2">
    <citation type="submission" date="2022-05" db="EMBL/GenBank/DDBJ databases">
        <title>Genome Sequencing of Bee-Associated Microbes.</title>
        <authorList>
            <person name="Dunlap C."/>
        </authorList>
    </citation>
    <scope>NUCLEOTIDE SEQUENCE [LARGE SCALE GENOMIC DNA]</scope>
    <source>
        <strain evidence="9 12">NRRL B-23120</strain>
    </source>
</reference>
<keyword evidence="10" id="KW-0645">Protease</keyword>
<dbReference type="Proteomes" id="UP000288943">
    <property type="component" value="Chromosome"/>
</dbReference>
<gene>
    <name evidence="9" type="ORF">M5X16_09155</name>
    <name evidence="10" type="ORF">PC41400_20955</name>
</gene>
<evidence type="ECO:0000313" key="10">
    <source>
        <dbReference type="EMBL" id="QAV19994.1"/>
    </source>
</evidence>
<comment type="similarity">
    <text evidence="2">Belongs to the peptidase S54 family.</text>
</comment>
<dbReference type="Pfam" id="PF01694">
    <property type="entry name" value="Rhomboid"/>
    <property type="match status" value="1"/>
</dbReference>
<evidence type="ECO:0000256" key="3">
    <source>
        <dbReference type="ARBA" id="ARBA00022692"/>
    </source>
</evidence>
<keyword evidence="5 7" id="KW-1133">Transmembrane helix</keyword>
<feature type="transmembrane region" description="Helical" evidence="7">
    <location>
        <begin position="124"/>
        <end position="145"/>
    </location>
</feature>
<dbReference type="GeneID" id="95377264"/>
<accession>A0A410X002</accession>
<evidence type="ECO:0000259" key="8">
    <source>
        <dbReference type="Pfam" id="PF01694"/>
    </source>
</evidence>
<evidence type="ECO:0000256" key="1">
    <source>
        <dbReference type="ARBA" id="ARBA00004141"/>
    </source>
</evidence>
<name>A0A410X002_9BACL</name>
<dbReference type="SUPFAM" id="SSF144091">
    <property type="entry name" value="Rhomboid-like"/>
    <property type="match status" value="1"/>
</dbReference>
<dbReference type="InterPro" id="IPR022764">
    <property type="entry name" value="Peptidase_S54_rhomboid_dom"/>
</dbReference>
<dbReference type="EMBL" id="CP026520">
    <property type="protein sequence ID" value="QAV19994.1"/>
    <property type="molecule type" value="Genomic_DNA"/>
</dbReference>
<evidence type="ECO:0000256" key="6">
    <source>
        <dbReference type="ARBA" id="ARBA00023136"/>
    </source>
</evidence>
<dbReference type="PANTHER" id="PTHR43731:SF14">
    <property type="entry name" value="PRESENILIN-ASSOCIATED RHOMBOID-LIKE PROTEIN, MITOCHONDRIAL"/>
    <property type="match status" value="1"/>
</dbReference>
<evidence type="ECO:0000313" key="12">
    <source>
        <dbReference type="Proteomes" id="UP001527202"/>
    </source>
</evidence>
<dbReference type="Proteomes" id="UP001527202">
    <property type="component" value="Unassembled WGS sequence"/>
</dbReference>
<dbReference type="InterPro" id="IPR035952">
    <property type="entry name" value="Rhomboid-like_sf"/>
</dbReference>
<dbReference type="GO" id="GO:0006508">
    <property type="term" value="P:proteolysis"/>
    <property type="evidence" value="ECO:0007669"/>
    <property type="project" value="UniProtKB-KW"/>
</dbReference>
<dbReference type="OrthoDB" id="9813074at2"/>
<dbReference type="EMBL" id="JAMDMJ010000009">
    <property type="protein sequence ID" value="MCY9595941.1"/>
    <property type="molecule type" value="Genomic_DNA"/>
</dbReference>
<feature type="transmembrane region" description="Helical" evidence="7">
    <location>
        <begin position="12"/>
        <end position="33"/>
    </location>
</feature>
<keyword evidence="6 7" id="KW-0472">Membrane</keyword>
<keyword evidence="3 7" id="KW-0812">Transmembrane</keyword>
<feature type="domain" description="Peptidase S54 rhomboid" evidence="8">
    <location>
        <begin position="60"/>
        <end position="195"/>
    </location>
</feature>
<protein>
    <submittedName>
        <fullName evidence="10">Rhomboid family intramembrane serine protease</fullName>
    </submittedName>
</protein>
<comment type="subcellular location">
    <subcellularLocation>
        <location evidence="1">Membrane</location>
        <topology evidence="1">Multi-pass membrane protein</topology>
    </subcellularLocation>
</comment>
<keyword evidence="12" id="KW-1185">Reference proteome</keyword>
<dbReference type="PANTHER" id="PTHR43731">
    <property type="entry name" value="RHOMBOID PROTEASE"/>
    <property type="match status" value="1"/>
</dbReference>
<dbReference type="AlphaFoldDB" id="A0A410X002"/>
<dbReference type="RefSeq" id="WP_042233157.1">
    <property type="nucleotide sequence ID" value="NZ_CP026520.1"/>
</dbReference>
<dbReference type="GO" id="GO:0016020">
    <property type="term" value="C:membrane"/>
    <property type="evidence" value="ECO:0007669"/>
    <property type="project" value="UniProtKB-SubCell"/>
</dbReference>
<dbReference type="GO" id="GO:0004252">
    <property type="term" value="F:serine-type endopeptidase activity"/>
    <property type="evidence" value="ECO:0007669"/>
    <property type="project" value="InterPro"/>
</dbReference>
<evidence type="ECO:0000256" key="4">
    <source>
        <dbReference type="ARBA" id="ARBA00022801"/>
    </source>
</evidence>
<feature type="transmembrane region" description="Helical" evidence="7">
    <location>
        <begin position="157"/>
        <end position="175"/>
    </location>
</feature>
<feature type="transmembrane region" description="Helical" evidence="7">
    <location>
        <begin position="100"/>
        <end position="118"/>
    </location>
</feature>
<evidence type="ECO:0000313" key="11">
    <source>
        <dbReference type="Proteomes" id="UP000288943"/>
    </source>
</evidence>
<dbReference type="InterPro" id="IPR050925">
    <property type="entry name" value="Rhomboid_protease_S54"/>
</dbReference>
<evidence type="ECO:0000256" key="2">
    <source>
        <dbReference type="ARBA" id="ARBA00009045"/>
    </source>
</evidence>
<proteinExistence type="inferred from homology"/>
<evidence type="ECO:0000313" key="9">
    <source>
        <dbReference type="EMBL" id="MCY9595941.1"/>
    </source>
</evidence>
<sequence>MLFVRQESFKEYIRRYPVTSLLVLIHVVLFVLMEVNGSSTSTRTLIEYGALFSAPGFAPEWWRFFTAMFLHIGLSHLLFNSFALVIFAPPLERLLGSVRYAVFYLASGALGSAFSYWLHTDSYVAAGASGAIYGIYAAYLYLALFRRQLLDQQSRQTVIIILVSGLLFSVIVPNVDLYTHLGGFLAGFILFALFVEFIKRSGRR</sequence>
<dbReference type="Gene3D" id="1.20.1540.10">
    <property type="entry name" value="Rhomboid-like"/>
    <property type="match status" value="1"/>
</dbReference>
<feature type="transmembrane region" description="Helical" evidence="7">
    <location>
        <begin position="181"/>
        <end position="198"/>
    </location>
</feature>
<reference evidence="10 11" key="1">
    <citation type="submission" date="2018-01" db="EMBL/GenBank/DDBJ databases">
        <title>The whole genome sequencing and assembly of Paenibacillus chitinolyticus KCCM 41400 strain.</title>
        <authorList>
            <person name="Kim J.-Y."/>
            <person name="Park M.-K."/>
            <person name="Lee Y.-J."/>
            <person name="Yi H."/>
            <person name="Bahn Y.-S."/>
            <person name="Kim J.F."/>
            <person name="Lee D.-W."/>
        </authorList>
    </citation>
    <scope>NUCLEOTIDE SEQUENCE [LARGE SCALE GENOMIC DNA]</scope>
    <source>
        <strain evidence="10 11">KCCM 41400</strain>
    </source>
</reference>
<organism evidence="10 11">
    <name type="scientific">Paenibacillus chitinolyticus</name>
    <dbReference type="NCBI Taxonomy" id="79263"/>
    <lineage>
        <taxon>Bacteria</taxon>
        <taxon>Bacillati</taxon>
        <taxon>Bacillota</taxon>
        <taxon>Bacilli</taxon>
        <taxon>Bacillales</taxon>
        <taxon>Paenibacillaceae</taxon>
        <taxon>Paenibacillus</taxon>
    </lineage>
</organism>
<evidence type="ECO:0000256" key="7">
    <source>
        <dbReference type="SAM" id="Phobius"/>
    </source>
</evidence>
<keyword evidence="4" id="KW-0378">Hydrolase</keyword>
<feature type="transmembrane region" description="Helical" evidence="7">
    <location>
        <begin position="61"/>
        <end position="88"/>
    </location>
</feature>
<evidence type="ECO:0000256" key="5">
    <source>
        <dbReference type="ARBA" id="ARBA00022989"/>
    </source>
</evidence>
<dbReference type="KEGG" id="pchi:PC41400_20955"/>